<feature type="non-terminal residue" evidence="1">
    <location>
        <position position="1"/>
    </location>
</feature>
<evidence type="ECO:0000313" key="2">
    <source>
        <dbReference type="Proteomes" id="UP001328107"/>
    </source>
</evidence>
<feature type="non-terminal residue" evidence="1">
    <location>
        <position position="88"/>
    </location>
</feature>
<dbReference type="EMBL" id="BTRK01000005">
    <property type="protein sequence ID" value="GMR55985.1"/>
    <property type="molecule type" value="Genomic_DNA"/>
</dbReference>
<organism evidence="1 2">
    <name type="scientific">Pristionchus mayeri</name>
    <dbReference type="NCBI Taxonomy" id="1317129"/>
    <lineage>
        <taxon>Eukaryota</taxon>
        <taxon>Metazoa</taxon>
        <taxon>Ecdysozoa</taxon>
        <taxon>Nematoda</taxon>
        <taxon>Chromadorea</taxon>
        <taxon>Rhabditida</taxon>
        <taxon>Rhabditina</taxon>
        <taxon>Diplogasteromorpha</taxon>
        <taxon>Diplogasteroidea</taxon>
        <taxon>Neodiplogasteridae</taxon>
        <taxon>Pristionchus</taxon>
    </lineage>
</organism>
<dbReference type="AlphaFoldDB" id="A0AAN5D4M2"/>
<keyword evidence="2" id="KW-1185">Reference proteome</keyword>
<dbReference type="Proteomes" id="UP001328107">
    <property type="component" value="Unassembled WGS sequence"/>
</dbReference>
<accession>A0AAN5D4M2</accession>
<reference evidence="2" key="1">
    <citation type="submission" date="2022-10" db="EMBL/GenBank/DDBJ databases">
        <title>Genome assembly of Pristionchus species.</title>
        <authorList>
            <person name="Yoshida K."/>
            <person name="Sommer R.J."/>
        </authorList>
    </citation>
    <scope>NUCLEOTIDE SEQUENCE [LARGE SCALE GENOMIC DNA]</scope>
    <source>
        <strain evidence="2">RS5460</strain>
    </source>
</reference>
<sequence length="88" mass="9840">LIPFATVMIVTTTLFRIAPEMRINLNPAEVCNLIMSFHATTHCVALIVTTPAFKRTLFRVLPYTSNDQASYRVPHSPTIHNPQGFGKV</sequence>
<gene>
    <name evidence="1" type="ORF">PMAYCL1PPCAC_26180</name>
</gene>
<evidence type="ECO:0008006" key="3">
    <source>
        <dbReference type="Google" id="ProtNLM"/>
    </source>
</evidence>
<name>A0AAN5D4M2_9BILA</name>
<protein>
    <recommendedName>
        <fullName evidence="3">G protein-coupled receptor</fullName>
    </recommendedName>
</protein>
<comment type="caution">
    <text evidence="1">The sequence shown here is derived from an EMBL/GenBank/DDBJ whole genome shotgun (WGS) entry which is preliminary data.</text>
</comment>
<evidence type="ECO:0000313" key="1">
    <source>
        <dbReference type="EMBL" id="GMR55985.1"/>
    </source>
</evidence>
<proteinExistence type="predicted"/>